<name>A0ABQ3Z0P5_9ACTN</name>
<dbReference type="PANTHER" id="PTHR13096">
    <property type="entry name" value="MINA53 MYC INDUCED NUCLEAR ANTIGEN"/>
    <property type="match status" value="1"/>
</dbReference>
<dbReference type="InterPro" id="IPR003347">
    <property type="entry name" value="JmjC_dom"/>
</dbReference>
<sequence>MSLAMLFDDTTVHTMLTAWPTKPAIGELPTGSSLPGIVTAALLLRYLETGTAPADEINVIKDGAARHPRAFTTGGHLDPAKVAMWRERGHSFQLRNLNRWYPPLHTMCAAIQRETGYGCYVTGFVTPPGAQGLDYHWDQNMGIIYQLAGRKTWQIWEPVVDEPHRDHHASNTQPIAELVERLTGAGPDQQIDLGPGQVLVLPRGWIHNPHARDQQQESVHLTFVLRERTGHWISEKLAAAAITATDLRRVIAPSHITDPQKLAGEIDQARQLLTAWLTTIDDTALADELLAVARTELDADYV</sequence>
<evidence type="ECO:0000256" key="1">
    <source>
        <dbReference type="ARBA" id="ARBA00001954"/>
    </source>
</evidence>
<evidence type="ECO:0000313" key="5">
    <source>
        <dbReference type="EMBL" id="GIE03393.1"/>
    </source>
</evidence>
<comment type="caution">
    <text evidence="5">The sequence shown here is derived from an EMBL/GenBank/DDBJ whole genome shotgun (WGS) entry which is preliminary data.</text>
</comment>
<dbReference type="InterPro" id="IPR039994">
    <property type="entry name" value="NO66-like"/>
</dbReference>
<dbReference type="Pfam" id="PF08007">
    <property type="entry name" value="JmjC_2"/>
    <property type="match status" value="1"/>
</dbReference>
<keyword evidence="2" id="KW-0479">Metal-binding</keyword>
<dbReference type="EMBL" id="BOML01000038">
    <property type="protein sequence ID" value="GIE03393.1"/>
    <property type="molecule type" value="Genomic_DNA"/>
</dbReference>
<evidence type="ECO:0000313" key="6">
    <source>
        <dbReference type="Proteomes" id="UP000637628"/>
    </source>
</evidence>
<keyword evidence="6" id="KW-1185">Reference proteome</keyword>
<evidence type="ECO:0000259" key="4">
    <source>
        <dbReference type="PROSITE" id="PS51184"/>
    </source>
</evidence>
<dbReference type="Gene3D" id="2.60.120.650">
    <property type="entry name" value="Cupin"/>
    <property type="match status" value="1"/>
</dbReference>
<proteinExistence type="predicted"/>
<keyword evidence="3" id="KW-0408">Iron</keyword>
<dbReference type="SUPFAM" id="SSF51197">
    <property type="entry name" value="Clavaminate synthase-like"/>
    <property type="match status" value="1"/>
</dbReference>
<dbReference type="PANTHER" id="PTHR13096:SF9">
    <property type="entry name" value="BIFUNCTIONAL LYSINE-SPECIFIC DEMETHYLASE AND HISTIDYL-HYDROXYLASE"/>
    <property type="match status" value="1"/>
</dbReference>
<evidence type="ECO:0000256" key="2">
    <source>
        <dbReference type="ARBA" id="ARBA00022723"/>
    </source>
</evidence>
<dbReference type="RefSeq" id="WP_203729255.1">
    <property type="nucleotide sequence ID" value="NZ_BAAATX010000006.1"/>
</dbReference>
<reference evidence="5 6" key="1">
    <citation type="submission" date="2021-01" db="EMBL/GenBank/DDBJ databases">
        <title>Whole genome shotgun sequence of Actinoplanes durhamensis NBRC 14914.</title>
        <authorList>
            <person name="Komaki H."/>
            <person name="Tamura T."/>
        </authorList>
    </citation>
    <scope>NUCLEOTIDE SEQUENCE [LARGE SCALE GENOMIC DNA]</scope>
    <source>
        <strain evidence="5 6">NBRC 14914</strain>
    </source>
</reference>
<dbReference type="PROSITE" id="PS51184">
    <property type="entry name" value="JMJC"/>
    <property type="match status" value="1"/>
</dbReference>
<dbReference type="Proteomes" id="UP000637628">
    <property type="component" value="Unassembled WGS sequence"/>
</dbReference>
<organism evidence="5 6">
    <name type="scientific">Paractinoplanes durhamensis</name>
    <dbReference type="NCBI Taxonomy" id="113563"/>
    <lineage>
        <taxon>Bacteria</taxon>
        <taxon>Bacillati</taxon>
        <taxon>Actinomycetota</taxon>
        <taxon>Actinomycetes</taxon>
        <taxon>Micromonosporales</taxon>
        <taxon>Micromonosporaceae</taxon>
        <taxon>Paractinoplanes</taxon>
    </lineage>
</organism>
<feature type="domain" description="JmjC" evidence="4">
    <location>
        <begin position="90"/>
        <end position="242"/>
    </location>
</feature>
<accession>A0ABQ3Z0P5</accession>
<evidence type="ECO:0000256" key="3">
    <source>
        <dbReference type="ARBA" id="ARBA00023004"/>
    </source>
</evidence>
<gene>
    <name evidence="5" type="ORF">Adu01nite_47430</name>
</gene>
<comment type="cofactor">
    <cofactor evidence="1">
        <name>Fe(2+)</name>
        <dbReference type="ChEBI" id="CHEBI:29033"/>
    </cofactor>
</comment>
<protein>
    <recommendedName>
        <fullName evidence="4">JmjC domain-containing protein</fullName>
    </recommendedName>
</protein>